<evidence type="ECO:0000256" key="6">
    <source>
        <dbReference type="RuleBase" id="RU004273"/>
    </source>
</evidence>
<organism evidence="9 10">
    <name type="scientific">Chrysophaeum taylorii</name>
    <dbReference type="NCBI Taxonomy" id="2483200"/>
    <lineage>
        <taxon>Eukaryota</taxon>
        <taxon>Sar</taxon>
        <taxon>Stramenopiles</taxon>
        <taxon>Ochrophyta</taxon>
        <taxon>Pelagophyceae</taxon>
        <taxon>Pelagomonadales</taxon>
        <taxon>Pelagomonadaceae</taxon>
        <taxon>Chrysophaeum</taxon>
    </lineage>
</organism>
<dbReference type="Gene3D" id="1.10.238.10">
    <property type="entry name" value="EF-hand"/>
    <property type="match status" value="1"/>
</dbReference>
<evidence type="ECO:0000256" key="1">
    <source>
        <dbReference type="ARBA" id="ARBA00001936"/>
    </source>
</evidence>
<dbReference type="AlphaFoldDB" id="A0AAD7UHI9"/>
<evidence type="ECO:0000259" key="8">
    <source>
        <dbReference type="PROSITE" id="PS50222"/>
    </source>
</evidence>
<dbReference type="Gene3D" id="3.60.21.10">
    <property type="match status" value="1"/>
</dbReference>
<accession>A0AAD7UHI9</accession>
<dbReference type="SMART" id="SM00054">
    <property type="entry name" value="EFh"/>
    <property type="match status" value="2"/>
</dbReference>
<dbReference type="InterPro" id="IPR018247">
    <property type="entry name" value="EF_Hand_1_Ca_BS"/>
</dbReference>
<dbReference type="InterPro" id="IPR004843">
    <property type="entry name" value="Calcineurin-like_PHP"/>
</dbReference>
<comment type="caution">
    <text evidence="9">The sequence shown here is derived from an EMBL/GenBank/DDBJ whole genome shotgun (WGS) entry which is preliminary data.</text>
</comment>
<evidence type="ECO:0000256" key="5">
    <source>
        <dbReference type="ARBA" id="ARBA00023211"/>
    </source>
</evidence>
<dbReference type="InterPro" id="IPR011992">
    <property type="entry name" value="EF-hand-dom_pair"/>
</dbReference>
<name>A0AAD7UHI9_9STRA</name>
<evidence type="ECO:0000256" key="2">
    <source>
        <dbReference type="ARBA" id="ARBA00008294"/>
    </source>
</evidence>
<dbReference type="GO" id="GO:0004722">
    <property type="term" value="F:protein serine/threonine phosphatase activity"/>
    <property type="evidence" value="ECO:0007669"/>
    <property type="project" value="UniProtKB-EC"/>
</dbReference>
<keyword evidence="4" id="KW-0106">Calcium</keyword>
<keyword evidence="3" id="KW-0479">Metal-binding</keyword>
<gene>
    <name evidence="9" type="ORF">CTAYLR_002530</name>
</gene>
<dbReference type="SUPFAM" id="SSF47473">
    <property type="entry name" value="EF-hand"/>
    <property type="match status" value="1"/>
</dbReference>
<feature type="region of interest" description="Disordered" evidence="7">
    <location>
        <begin position="340"/>
        <end position="370"/>
    </location>
</feature>
<dbReference type="SMART" id="SM00156">
    <property type="entry name" value="PP2Ac"/>
    <property type="match status" value="1"/>
</dbReference>
<dbReference type="InterPro" id="IPR002048">
    <property type="entry name" value="EF_hand_dom"/>
</dbReference>
<reference evidence="9" key="1">
    <citation type="submission" date="2023-01" db="EMBL/GenBank/DDBJ databases">
        <title>Metagenome sequencing of chrysophaentin producing Chrysophaeum taylorii.</title>
        <authorList>
            <person name="Davison J."/>
            <person name="Bewley C."/>
        </authorList>
    </citation>
    <scope>NUCLEOTIDE SEQUENCE</scope>
    <source>
        <strain evidence="9">NIES-1699</strain>
    </source>
</reference>
<evidence type="ECO:0000256" key="4">
    <source>
        <dbReference type="ARBA" id="ARBA00022837"/>
    </source>
</evidence>
<evidence type="ECO:0000256" key="7">
    <source>
        <dbReference type="SAM" id="MobiDB-lite"/>
    </source>
</evidence>
<feature type="domain" description="EF-hand" evidence="8">
    <location>
        <begin position="631"/>
        <end position="664"/>
    </location>
</feature>
<comment type="catalytic activity">
    <reaction evidence="6">
        <text>O-phospho-L-threonyl-[protein] + H2O = L-threonyl-[protein] + phosphate</text>
        <dbReference type="Rhea" id="RHEA:47004"/>
        <dbReference type="Rhea" id="RHEA-COMP:11060"/>
        <dbReference type="Rhea" id="RHEA-COMP:11605"/>
        <dbReference type="ChEBI" id="CHEBI:15377"/>
        <dbReference type="ChEBI" id="CHEBI:30013"/>
        <dbReference type="ChEBI" id="CHEBI:43474"/>
        <dbReference type="ChEBI" id="CHEBI:61977"/>
        <dbReference type="EC" id="3.1.3.16"/>
    </reaction>
</comment>
<evidence type="ECO:0000313" key="10">
    <source>
        <dbReference type="Proteomes" id="UP001230188"/>
    </source>
</evidence>
<feature type="compositionally biased region" description="Basic residues" evidence="7">
    <location>
        <begin position="358"/>
        <end position="369"/>
    </location>
</feature>
<dbReference type="PANTHER" id="PTHR45668">
    <property type="entry name" value="SERINE/THREONINE-PROTEIN PHOSPHATASE 5-RELATED"/>
    <property type="match status" value="1"/>
</dbReference>
<dbReference type="PROSITE" id="PS00018">
    <property type="entry name" value="EF_HAND_1"/>
    <property type="match status" value="1"/>
</dbReference>
<dbReference type="PROSITE" id="PS00125">
    <property type="entry name" value="SER_THR_PHOSPHATASE"/>
    <property type="match status" value="1"/>
</dbReference>
<dbReference type="PANTHER" id="PTHR45668:SF3">
    <property type="entry name" value="SERINE_THREONINE-PROTEIN PHOSPHATASE RDGC"/>
    <property type="match status" value="1"/>
</dbReference>
<sequence>MMRTRTATVEKKQVEWTPDIGEEGDGVASRSVEDLQRLRKAASSSASKVQGMVKKRQAKLETRRQVASGLHEAAEYAEERHQRRSLEEFMRRLEEKAPDVIERKMARSDIDALRRSGWPESLSVESDYAGVSVENGMPTVDNMIDIMDMVLERLKTDEEDRGFKAVLHVKFALSIACRFLDALRKLPTVVHVSTALTPRLTIVGDIHGQFKDLIHIFSHNGLPSFDNPYVFNGDFVDRGPHSVEVLVLIMGFALADPYSIYVNRGNHEDFAVGMLYGLVAELEAKYGDPRLRQVLEACFSYLPIAHVVDHNVFVVHGGLTDKLGTLDDLKAIDRGLHPSLSTPHIKMSGTKQQQQQQRLKKRGVKKKAPSKHEILKDLLWSDPSDRGDPLDLECVPNDHRGQGVLWPAGLTKLWLVKHDFGVMIRSHQCKDDGFEICHGGKCLTLFSASNYYGDSDNDGAIVVLSRSDARILTYRTVSVAPVAQSVARLEREGLDRVENALLDHRQELITAFKKLDPLSRGIIHCDAWAKVMNDVVEMKLPWTHLAHKFVKPLDDGTVCYTPLLRRLEHAFHHEESLNKEALTLHESLYRRRHQLTLLFHFLDTDSNGVLDRAALERGCALLNRMNGDDPFHAADVNKFLKELDLDGDGTISFAEFAERLTRRP</sequence>
<dbReference type="EC" id="3.1.3.16" evidence="6"/>
<protein>
    <recommendedName>
        <fullName evidence="6">Serine/threonine-protein phosphatase</fullName>
        <ecNumber evidence="6">3.1.3.16</ecNumber>
    </recommendedName>
</protein>
<dbReference type="Pfam" id="PF00149">
    <property type="entry name" value="Metallophos"/>
    <property type="match status" value="1"/>
</dbReference>
<evidence type="ECO:0000256" key="3">
    <source>
        <dbReference type="ARBA" id="ARBA00022723"/>
    </source>
</evidence>
<comment type="cofactor">
    <cofactor evidence="1">
        <name>Mn(2+)</name>
        <dbReference type="ChEBI" id="CHEBI:29035"/>
    </cofactor>
</comment>
<dbReference type="EMBL" id="JAQMWT010000334">
    <property type="protein sequence ID" value="KAJ8604349.1"/>
    <property type="molecule type" value="Genomic_DNA"/>
</dbReference>
<keyword evidence="5" id="KW-0464">Manganese</keyword>
<dbReference type="Proteomes" id="UP001230188">
    <property type="component" value="Unassembled WGS sequence"/>
</dbReference>
<keyword evidence="10" id="KW-1185">Reference proteome</keyword>
<dbReference type="GO" id="GO:0005509">
    <property type="term" value="F:calcium ion binding"/>
    <property type="evidence" value="ECO:0007669"/>
    <property type="project" value="InterPro"/>
</dbReference>
<dbReference type="InterPro" id="IPR029052">
    <property type="entry name" value="Metallo-depent_PP-like"/>
</dbReference>
<dbReference type="Pfam" id="PF13499">
    <property type="entry name" value="EF-hand_7"/>
    <property type="match status" value="1"/>
</dbReference>
<dbReference type="InterPro" id="IPR051134">
    <property type="entry name" value="PPP_phosphatase"/>
</dbReference>
<dbReference type="SUPFAM" id="SSF56300">
    <property type="entry name" value="Metallo-dependent phosphatases"/>
    <property type="match status" value="1"/>
</dbReference>
<keyword evidence="6" id="KW-0378">Hydrolase</keyword>
<dbReference type="PRINTS" id="PR00114">
    <property type="entry name" value="STPHPHTASE"/>
</dbReference>
<evidence type="ECO:0000313" key="9">
    <source>
        <dbReference type="EMBL" id="KAJ8604349.1"/>
    </source>
</evidence>
<dbReference type="CDD" id="cd00051">
    <property type="entry name" value="EFh"/>
    <property type="match status" value="1"/>
</dbReference>
<comment type="similarity">
    <text evidence="2 6">Belongs to the PPP phosphatase family.</text>
</comment>
<feature type="region of interest" description="Disordered" evidence="7">
    <location>
        <begin position="1"/>
        <end position="29"/>
    </location>
</feature>
<dbReference type="InterPro" id="IPR006186">
    <property type="entry name" value="Ser/Thr-sp_prot-phosphatase"/>
</dbReference>
<dbReference type="PROSITE" id="PS50222">
    <property type="entry name" value="EF_HAND_2"/>
    <property type="match status" value="1"/>
</dbReference>
<proteinExistence type="inferred from homology"/>